<dbReference type="EMBL" id="FZOQ01000041">
    <property type="protein sequence ID" value="SNT29168.1"/>
    <property type="molecule type" value="Genomic_DNA"/>
</dbReference>
<dbReference type="PANTHER" id="PTHR36175:SF1">
    <property type="entry name" value="CYANOPHYCINASE"/>
    <property type="match status" value="1"/>
</dbReference>
<dbReference type="InterPro" id="IPR011811">
    <property type="entry name" value="Peptidase_S51_cyanophycinase"/>
</dbReference>
<feature type="compositionally biased region" description="Basic and acidic residues" evidence="9">
    <location>
        <begin position="29"/>
        <end position="42"/>
    </location>
</feature>
<keyword evidence="7" id="KW-0378">Hydrolase</keyword>
<comment type="catalytic activity">
    <reaction evidence="1">
        <text>[L-4-(L-arginin-2-N-yl)aspartate](n) + H2O = [L-4-(L-arginin-2-N-yl)aspartate](n-1) + L-4-(L-arginin-2-N-yl)aspartate</text>
        <dbReference type="Rhea" id="RHEA:12845"/>
        <dbReference type="Rhea" id="RHEA-COMP:13728"/>
        <dbReference type="Rhea" id="RHEA-COMP:13734"/>
        <dbReference type="ChEBI" id="CHEBI:15377"/>
        <dbReference type="ChEBI" id="CHEBI:137986"/>
        <dbReference type="ChEBI" id="CHEBI:137991"/>
        <dbReference type="EC" id="3.4.15.6"/>
    </reaction>
</comment>
<comment type="similarity">
    <text evidence="3">Belongs to the peptidase S51 family.</text>
</comment>
<dbReference type="GO" id="GO:0008241">
    <property type="term" value="F:peptidyl-dipeptidase activity"/>
    <property type="evidence" value="ECO:0007669"/>
    <property type="project" value="UniProtKB-EC"/>
</dbReference>
<name>A0A239LH14_9BACT</name>
<gene>
    <name evidence="10" type="ORF">SAMN06296052_1417</name>
</gene>
<accession>A0A239LH14</accession>
<dbReference type="InterPro" id="IPR029062">
    <property type="entry name" value="Class_I_gatase-like"/>
</dbReference>
<reference evidence="11" key="1">
    <citation type="submission" date="2017-06" db="EMBL/GenBank/DDBJ databases">
        <authorList>
            <person name="Varghese N."/>
            <person name="Submissions S."/>
        </authorList>
    </citation>
    <scope>NUCLEOTIDE SEQUENCE [LARGE SCALE GENOMIC DNA]</scope>
    <source>
        <strain evidence="11">NKM1</strain>
    </source>
</reference>
<evidence type="ECO:0000256" key="5">
    <source>
        <dbReference type="ARBA" id="ARBA00015719"/>
    </source>
</evidence>
<dbReference type="NCBIfam" id="TIGR02069">
    <property type="entry name" value="cyanophycinase"/>
    <property type="match status" value="1"/>
</dbReference>
<evidence type="ECO:0000256" key="8">
    <source>
        <dbReference type="ARBA" id="ARBA00022825"/>
    </source>
</evidence>
<evidence type="ECO:0000256" key="7">
    <source>
        <dbReference type="ARBA" id="ARBA00022801"/>
    </source>
</evidence>
<sequence length="298" mass="32370">MGKEKETAVPAGQQSNSPVPKGRVLAIGGHEDKGDKELTKEQKENKNFTSEQILKRFVAELKAKDPFVVIVPIASAVPDKMVKEYADVFKGLGIKNIGVISASERDELDKPEFFEMVDKAHGIMFTGGDQLQLTAIMGGTQLLERMKVRYTKEDILIAGSSAGAAALSTPMIYKGKTQGGFIKGDVRVTTGLEFLKNIAIDTHFISRGRIVRMAQAIATNPGCIGIGLESDTAMLVTEGRVAEVVGSGLITVVDGTGITRTNIYRIKTGEPFSVRDLKVHLLSNGEKYEFPTYEQLHI</sequence>
<keyword evidence="11" id="KW-1185">Reference proteome</keyword>
<dbReference type="OrthoDB" id="4841110at2"/>
<proteinExistence type="inferred from homology"/>
<evidence type="ECO:0000256" key="9">
    <source>
        <dbReference type="SAM" id="MobiDB-lite"/>
    </source>
</evidence>
<evidence type="ECO:0000256" key="1">
    <source>
        <dbReference type="ARBA" id="ARBA00001092"/>
    </source>
</evidence>
<dbReference type="EC" id="3.4.15.6" evidence="4"/>
<dbReference type="Pfam" id="PF03575">
    <property type="entry name" value="Peptidase_S51"/>
    <property type="match status" value="1"/>
</dbReference>
<keyword evidence="8" id="KW-0720">Serine protease</keyword>
<evidence type="ECO:0000256" key="2">
    <source>
        <dbReference type="ARBA" id="ARBA00002039"/>
    </source>
</evidence>
<dbReference type="PANTHER" id="PTHR36175">
    <property type="entry name" value="CYANOPHYCINASE"/>
    <property type="match status" value="1"/>
</dbReference>
<dbReference type="SUPFAM" id="SSF52317">
    <property type="entry name" value="Class I glutamine amidotransferase-like"/>
    <property type="match status" value="1"/>
</dbReference>
<dbReference type="AlphaFoldDB" id="A0A239LH14"/>
<dbReference type="GO" id="GO:0006508">
    <property type="term" value="P:proteolysis"/>
    <property type="evidence" value="ECO:0007669"/>
    <property type="project" value="UniProtKB-KW"/>
</dbReference>
<comment type="function">
    <text evidence="2">Exopeptidase that catalyzes the hydrolytic cleavage of multi-L-arginyl-poly-L-aspartic acid (cyanophycin; a water-insoluble reserve polymer) into aspartate-arginine dipeptides.</text>
</comment>
<feature type="region of interest" description="Disordered" evidence="9">
    <location>
        <begin position="1"/>
        <end position="42"/>
    </location>
</feature>
<evidence type="ECO:0000256" key="4">
    <source>
        <dbReference type="ARBA" id="ARBA00013115"/>
    </source>
</evidence>
<dbReference type="Gene3D" id="3.40.50.880">
    <property type="match status" value="1"/>
</dbReference>
<evidence type="ECO:0000313" key="11">
    <source>
        <dbReference type="Proteomes" id="UP000198432"/>
    </source>
</evidence>
<protein>
    <recommendedName>
        <fullName evidence="5">Cyanophycinase</fullName>
        <ecNumber evidence="4">3.4.15.6</ecNumber>
    </recommendedName>
</protein>
<keyword evidence="6" id="KW-0645">Protease</keyword>
<dbReference type="Proteomes" id="UP000198432">
    <property type="component" value="Unassembled WGS sequence"/>
</dbReference>
<evidence type="ECO:0000256" key="3">
    <source>
        <dbReference type="ARBA" id="ARBA00006534"/>
    </source>
</evidence>
<evidence type="ECO:0000313" key="10">
    <source>
        <dbReference type="EMBL" id="SNT29168.1"/>
    </source>
</evidence>
<evidence type="ECO:0000256" key="6">
    <source>
        <dbReference type="ARBA" id="ARBA00022670"/>
    </source>
</evidence>
<organism evidence="10 11">
    <name type="scientific">Pontibacter ummariensis</name>
    <dbReference type="NCBI Taxonomy" id="1610492"/>
    <lineage>
        <taxon>Bacteria</taxon>
        <taxon>Pseudomonadati</taxon>
        <taxon>Bacteroidota</taxon>
        <taxon>Cytophagia</taxon>
        <taxon>Cytophagales</taxon>
        <taxon>Hymenobacteraceae</taxon>
        <taxon>Pontibacter</taxon>
    </lineage>
</organism>
<dbReference type="RefSeq" id="WP_089321824.1">
    <property type="nucleotide sequence ID" value="NZ_FZOQ01000041.1"/>
</dbReference>
<dbReference type="InterPro" id="IPR005320">
    <property type="entry name" value="Peptidase_S51"/>
</dbReference>
<dbReference type="CDD" id="cd03145">
    <property type="entry name" value="GAT1_cyanophycinase"/>
    <property type="match status" value="1"/>
</dbReference>
<dbReference type="GO" id="GO:0008236">
    <property type="term" value="F:serine-type peptidase activity"/>
    <property type="evidence" value="ECO:0007669"/>
    <property type="project" value="UniProtKB-KW"/>
</dbReference>